<keyword evidence="2" id="KW-1185">Reference proteome</keyword>
<dbReference type="AlphaFoldDB" id="A0A1I1SF85"/>
<reference evidence="1 2" key="1">
    <citation type="submission" date="2016-10" db="EMBL/GenBank/DDBJ databases">
        <authorList>
            <person name="de Groot N.N."/>
        </authorList>
    </citation>
    <scope>NUCLEOTIDE SEQUENCE [LARGE SCALE GENOMIC DNA]</scope>
    <source>
        <strain evidence="1 2">HL3</strain>
    </source>
</reference>
<evidence type="ECO:0000313" key="1">
    <source>
        <dbReference type="EMBL" id="SFD43298.1"/>
    </source>
</evidence>
<dbReference type="RefSeq" id="WP_240308069.1">
    <property type="nucleotide sequence ID" value="NZ_FOMJ01000005.1"/>
</dbReference>
<protein>
    <submittedName>
        <fullName evidence="1">Uncharacterized protein</fullName>
    </submittedName>
</protein>
<name>A0A1I1SF85_9GAMM</name>
<organism evidence="1 2">
    <name type="scientific">Thiohalospira halophila DSM 15071</name>
    <dbReference type="NCBI Taxonomy" id="1123397"/>
    <lineage>
        <taxon>Bacteria</taxon>
        <taxon>Pseudomonadati</taxon>
        <taxon>Pseudomonadota</taxon>
        <taxon>Gammaproteobacteria</taxon>
        <taxon>Thiohalospirales</taxon>
        <taxon>Thiohalospiraceae</taxon>
        <taxon>Thiohalospira</taxon>
    </lineage>
</organism>
<gene>
    <name evidence="1" type="ORF">SAMN05660831_01626</name>
</gene>
<dbReference type="STRING" id="1123397.SAMN05660831_01626"/>
<accession>A0A1I1SF85</accession>
<proteinExistence type="predicted"/>
<dbReference type="Proteomes" id="UP000198611">
    <property type="component" value="Unassembled WGS sequence"/>
</dbReference>
<evidence type="ECO:0000313" key="2">
    <source>
        <dbReference type="Proteomes" id="UP000198611"/>
    </source>
</evidence>
<dbReference type="EMBL" id="FOMJ01000005">
    <property type="protein sequence ID" value="SFD43298.1"/>
    <property type="molecule type" value="Genomic_DNA"/>
</dbReference>
<sequence length="113" mass="12394">MAEYQLSTEELARLSVDDYEAENPLRPDAVILEGTAHNGKPCRMVDNTASVPADELQALFDHLIAEETFGISGTSVSGGSTIRIGGPQGTHIQIGEDIYRIVLFPYEARIERF</sequence>